<dbReference type="CDD" id="cd09275">
    <property type="entry name" value="RNase_HI_RT_DIRS1"/>
    <property type="match status" value="1"/>
</dbReference>
<dbReference type="GO" id="GO:0003676">
    <property type="term" value="F:nucleic acid binding"/>
    <property type="evidence" value="ECO:0007669"/>
    <property type="project" value="InterPro"/>
</dbReference>
<dbReference type="Pfam" id="PF13456">
    <property type="entry name" value="RVT_3"/>
    <property type="match status" value="1"/>
</dbReference>
<dbReference type="OrthoDB" id="6128509at2759"/>
<protein>
    <recommendedName>
        <fullName evidence="1">RNase H type-1 domain-containing protein</fullName>
    </recommendedName>
</protein>
<dbReference type="GO" id="GO:0004523">
    <property type="term" value="F:RNA-DNA hybrid ribonuclease activity"/>
    <property type="evidence" value="ECO:0007669"/>
    <property type="project" value="InterPro"/>
</dbReference>
<dbReference type="Proteomes" id="UP000507470">
    <property type="component" value="Unassembled WGS sequence"/>
</dbReference>
<reference evidence="2 3" key="1">
    <citation type="submission" date="2020-06" db="EMBL/GenBank/DDBJ databases">
        <authorList>
            <person name="Li R."/>
            <person name="Bekaert M."/>
        </authorList>
    </citation>
    <scope>NUCLEOTIDE SEQUENCE [LARGE SCALE GENOMIC DNA]</scope>
    <source>
        <strain evidence="3">wild</strain>
    </source>
</reference>
<evidence type="ECO:0000313" key="3">
    <source>
        <dbReference type="Proteomes" id="UP000507470"/>
    </source>
</evidence>
<dbReference type="PANTHER" id="PTHR33050:SF7">
    <property type="entry name" value="RIBONUCLEASE H"/>
    <property type="match status" value="1"/>
</dbReference>
<dbReference type="InterPro" id="IPR052055">
    <property type="entry name" value="Hepadnavirus_pol/RT"/>
</dbReference>
<dbReference type="PANTHER" id="PTHR33050">
    <property type="entry name" value="REVERSE TRANSCRIPTASE DOMAIN-CONTAINING PROTEIN"/>
    <property type="match status" value="1"/>
</dbReference>
<dbReference type="AlphaFoldDB" id="A0A6J8C090"/>
<evidence type="ECO:0000259" key="1">
    <source>
        <dbReference type="Pfam" id="PF13456"/>
    </source>
</evidence>
<feature type="domain" description="RNase H type-1" evidence="1">
    <location>
        <begin position="94"/>
        <end position="153"/>
    </location>
</feature>
<accession>A0A6J8C090</accession>
<name>A0A6J8C090_MYTCO</name>
<dbReference type="EMBL" id="CACVKT020004375">
    <property type="protein sequence ID" value="CAC5389778.1"/>
    <property type="molecule type" value="Genomic_DNA"/>
</dbReference>
<dbReference type="InterPro" id="IPR002156">
    <property type="entry name" value="RNaseH_domain"/>
</dbReference>
<sequence length="234" mass="27215">MEIPVQVEDELLFWLDNIKRVNVKKLDFYSKSTVMVYSDASNVACGAYTVEVNSKIFHQMWNRSEMQLSCTWREMKAIEQSLISFENVFKGRTLKWFTDNHNCVRIVRSGSMKLKLQNLANSVFSVCSQQGISIHVQWIPRSENTLADYVSKMVDHEDWGVSFEFFNFIDEIWGSHTIDRFASHLNTKLPLYNSLFWNASAEAIDAFTQDWSQENNWLVPPIYLVLGVIKHVIA</sequence>
<keyword evidence="3" id="KW-1185">Reference proteome</keyword>
<gene>
    <name evidence="2" type="ORF">MCOR_24915</name>
</gene>
<evidence type="ECO:0000313" key="2">
    <source>
        <dbReference type="EMBL" id="CAC5389778.1"/>
    </source>
</evidence>
<proteinExistence type="predicted"/>
<organism evidence="2 3">
    <name type="scientific">Mytilus coruscus</name>
    <name type="common">Sea mussel</name>
    <dbReference type="NCBI Taxonomy" id="42192"/>
    <lineage>
        <taxon>Eukaryota</taxon>
        <taxon>Metazoa</taxon>
        <taxon>Spiralia</taxon>
        <taxon>Lophotrochozoa</taxon>
        <taxon>Mollusca</taxon>
        <taxon>Bivalvia</taxon>
        <taxon>Autobranchia</taxon>
        <taxon>Pteriomorphia</taxon>
        <taxon>Mytilida</taxon>
        <taxon>Mytiloidea</taxon>
        <taxon>Mytilidae</taxon>
        <taxon>Mytilinae</taxon>
        <taxon>Mytilus</taxon>
    </lineage>
</organism>